<comment type="pathway">
    <text evidence="2 10">Protein modification; protein glycosylation.</text>
</comment>
<dbReference type="InterPro" id="IPR004856">
    <property type="entry name" value="Glyco_trans_ALG6/ALG8"/>
</dbReference>
<keyword evidence="8" id="KW-1133">Transmembrane helix</keyword>
<evidence type="ECO:0000256" key="4">
    <source>
        <dbReference type="ARBA" id="ARBA00022676"/>
    </source>
</evidence>
<dbReference type="Proteomes" id="UP001630127">
    <property type="component" value="Unassembled WGS sequence"/>
</dbReference>
<evidence type="ECO:0000256" key="9">
    <source>
        <dbReference type="ARBA" id="ARBA00023136"/>
    </source>
</evidence>
<evidence type="ECO:0000256" key="2">
    <source>
        <dbReference type="ARBA" id="ARBA00004922"/>
    </source>
</evidence>
<evidence type="ECO:0000256" key="6">
    <source>
        <dbReference type="ARBA" id="ARBA00022692"/>
    </source>
</evidence>
<comment type="subcellular location">
    <subcellularLocation>
        <location evidence="1 10">Endoplasmic reticulum membrane</location>
        <topology evidence="1 10">Multi-pass membrane protein</topology>
    </subcellularLocation>
</comment>
<gene>
    <name evidence="11" type="ORF">ACH5RR_013824</name>
</gene>
<proteinExistence type="inferred from homology"/>
<name>A0ABD3A4T0_9GENT</name>
<evidence type="ECO:0000256" key="5">
    <source>
        <dbReference type="ARBA" id="ARBA00022679"/>
    </source>
</evidence>
<comment type="caution">
    <text evidence="11">The sequence shown here is derived from an EMBL/GenBank/DDBJ whole genome shotgun (WGS) entry which is preliminary data.</text>
</comment>
<sequence length="89" mass="10328">MISATGAYPPLTAYQNYFHGIFLRHFEPESVLLYTSRGYESYIRKLLMSWTVFSSDALIDFPAVLYFITLYYSGKPIKEKSCVWHSAMP</sequence>
<dbReference type="EC" id="2.4.1.-" evidence="10"/>
<keyword evidence="9" id="KW-0472">Membrane</keyword>
<evidence type="ECO:0000313" key="12">
    <source>
        <dbReference type="Proteomes" id="UP001630127"/>
    </source>
</evidence>
<evidence type="ECO:0000256" key="1">
    <source>
        <dbReference type="ARBA" id="ARBA00004477"/>
    </source>
</evidence>
<dbReference type="PANTHER" id="PTHR12413:SF1">
    <property type="entry name" value="DOLICHYL PYROPHOSPHATE MAN9GLCNAC2 ALPHA-1,3-GLUCOSYLTRANSFERASE"/>
    <property type="match status" value="1"/>
</dbReference>
<reference evidence="11 12" key="1">
    <citation type="submission" date="2024-11" db="EMBL/GenBank/DDBJ databases">
        <title>A near-complete genome assembly of Cinchona calisaya.</title>
        <authorList>
            <person name="Lian D.C."/>
            <person name="Zhao X.W."/>
            <person name="Wei L."/>
        </authorList>
    </citation>
    <scope>NUCLEOTIDE SEQUENCE [LARGE SCALE GENOMIC DNA]</scope>
    <source>
        <tissue evidence="11">Nenye</tissue>
    </source>
</reference>
<dbReference type="PANTHER" id="PTHR12413">
    <property type="entry name" value="DOLICHYL GLYCOSYLTRANSFERASE"/>
    <property type="match status" value="1"/>
</dbReference>
<dbReference type="AlphaFoldDB" id="A0ABD3A4T0"/>
<evidence type="ECO:0000256" key="10">
    <source>
        <dbReference type="RuleBase" id="RU363110"/>
    </source>
</evidence>
<organism evidence="11 12">
    <name type="scientific">Cinchona calisaya</name>
    <dbReference type="NCBI Taxonomy" id="153742"/>
    <lineage>
        <taxon>Eukaryota</taxon>
        <taxon>Viridiplantae</taxon>
        <taxon>Streptophyta</taxon>
        <taxon>Embryophyta</taxon>
        <taxon>Tracheophyta</taxon>
        <taxon>Spermatophyta</taxon>
        <taxon>Magnoliopsida</taxon>
        <taxon>eudicotyledons</taxon>
        <taxon>Gunneridae</taxon>
        <taxon>Pentapetalae</taxon>
        <taxon>asterids</taxon>
        <taxon>lamiids</taxon>
        <taxon>Gentianales</taxon>
        <taxon>Rubiaceae</taxon>
        <taxon>Cinchonoideae</taxon>
        <taxon>Cinchoneae</taxon>
        <taxon>Cinchona</taxon>
    </lineage>
</organism>
<keyword evidence="5 10" id="KW-0808">Transferase</keyword>
<evidence type="ECO:0000313" key="11">
    <source>
        <dbReference type="EMBL" id="KAL3525452.1"/>
    </source>
</evidence>
<dbReference type="Pfam" id="PF03155">
    <property type="entry name" value="Alg6_Alg8"/>
    <property type="match status" value="1"/>
</dbReference>
<protein>
    <recommendedName>
        <fullName evidence="10">Alpha-1,3-glucosyltransferase</fullName>
        <ecNumber evidence="10">2.4.1.-</ecNumber>
    </recommendedName>
</protein>
<comment type="similarity">
    <text evidence="3 10">Belongs to the ALG6/ALG8 glucosyltransferase family.</text>
</comment>
<keyword evidence="4 10" id="KW-0328">Glycosyltransferase</keyword>
<evidence type="ECO:0000256" key="3">
    <source>
        <dbReference type="ARBA" id="ARBA00008715"/>
    </source>
</evidence>
<keyword evidence="7 10" id="KW-0256">Endoplasmic reticulum</keyword>
<keyword evidence="6" id="KW-0812">Transmembrane</keyword>
<evidence type="ECO:0000256" key="8">
    <source>
        <dbReference type="ARBA" id="ARBA00022989"/>
    </source>
</evidence>
<dbReference type="GO" id="GO:0016757">
    <property type="term" value="F:glycosyltransferase activity"/>
    <property type="evidence" value="ECO:0007669"/>
    <property type="project" value="UniProtKB-KW"/>
</dbReference>
<accession>A0ABD3A4T0</accession>
<dbReference type="EMBL" id="JBJUIK010000006">
    <property type="protein sequence ID" value="KAL3525452.1"/>
    <property type="molecule type" value="Genomic_DNA"/>
</dbReference>
<keyword evidence="12" id="KW-1185">Reference proteome</keyword>
<evidence type="ECO:0000256" key="7">
    <source>
        <dbReference type="ARBA" id="ARBA00022824"/>
    </source>
</evidence>
<dbReference type="GO" id="GO:0005789">
    <property type="term" value="C:endoplasmic reticulum membrane"/>
    <property type="evidence" value="ECO:0007669"/>
    <property type="project" value="UniProtKB-SubCell"/>
</dbReference>